<reference evidence="2 3" key="1">
    <citation type="submission" date="2018-08" db="EMBL/GenBank/DDBJ databases">
        <title>Genomic investigation of the strawberry pathogen Phytophthora fragariae indicates pathogenicity is determined by transcriptional variation in three key races.</title>
        <authorList>
            <person name="Adams T.M."/>
            <person name="Armitage A.D."/>
            <person name="Sobczyk M.K."/>
            <person name="Bates H.J."/>
            <person name="Dunwell J.M."/>
            <person name="Nellist C.F."/>
            <person name="Harrison R.J."/>
        </authorList>
    </citation>
    <scope>NUCLEOTIDE SEQUENCE [LARGE SCALE GENOMIC DNA]</scope>
    <source>
        <strain evidence="2 3">A4</strain>
    </source>
</reference>
<accession>A0A6A4AY97</accession>
<feature type="compositionally biased region" description="Polar residues" evidence="1">
    <location>
        <begin position="44"/>
        <end position="65"/>
    </location>
</feature>
<evidence type="ECO:0000313" key="3">
    <source>
        <dbReference type="Proteomes" id="UP000437068"/>
    </source>
</evidence>
<organism evidence="2 3">
    <name type="scientific">Phytophthora fragariae</name>
    <dbReference type="NCBI Taxonomy" id="53985"/>
    <lineage>
        <taxon>Eukaryota</taxon>
        <taxon>Sar</taxon>
        <taxon>Stramenopiles</taxon>
        <taxon>Oomycota</taxon>
        <taxon>Peronosporomycetes</taxon>
        <taxon>Peronosporales</taxon>
        <taxon>Peronosporaceae</taxon>
        <taxon>Phytophthora</taxon>
    </lineage>
</organism>
<dbReference type="AlphaFoldDB" id="A0A6A4AY97"/>
<dbReference type="EMBL" id="QXGE01006693">
    <property type="protein sequence ID" value="KAE9264753.1"/>
    <property type="molecule type" value="Genomic_DNA"/>
</dbReference>
<sequence>SEQESLPASPAWFGSAYRSSPQGWPPESQSAPASPSSLQWWPLESQSAPVSPSSLQWWPPESQSALAFPPRSSEQE</sequence>
<evidence type="ECO:0000256" key="1">
    <source>
        <dbReference type="SAM" id="MobiDB-lite"/>
    </source>
</evidence>
<feature type="compositionally biased region" description="Low complexity" evidence="1">
    <location>
        <begin position="25"/>
        <end position="43"/>
    </location>
</feature>
<protein>
    <submittedName>
        <fullName evidence="2">Uncharacterized protein</fullName>
    </submittedName>
</protein>
<dbReference type="Proteomes" id="UP000437068">
    <property type="component" value="Unassembled WGS sequence"/>
</dbReference>
<gene>
    <name evidence="2" type="ORF">PF001_g31160</name>
</gene>
<proteinExistence type="predicted"/>
<name>A0A6A4AY97_9STRA</name>
<evidence type="ECO:0000313" key="2">
    <source>
        <dbReference type="EMBL" id="KAE9264753.1"/>
    </source>
</evidence>
<feature type="non-terminal residue" evidence="2">
    <location>
        <position position="1"/>
    </location>
</feature>
<feature type="region of interest" description="Disordered" evidence="1">
    <location>
        <begin position="1"/>
        <end position="76"/>
    </location>
</feature>
<comment type="caution">
    <text evidence="2">The sequence shown here is derived from an EMBL/GenBank/DDBJ whole genome shotgun (WGS) entry which is preliminary data.</text>
</comment>